<keyword evidence="3" id="KW-0805">Transcription regulation</keyword>
<feature type="compositionally biased region" description="Low complexity" evidence="6">
    <location>
        <begin position="98"/>
        <end position="111"/>
    </location>
</feature>
<dbReference type="PANTHER" id="PTHR28290:SF1">
    <property type="entry name" value="ENHANCER OF TRANSLATION TERMINATION 1"/>
    <property type="match status" value="1"/>
</dbReference>
<organism evidence="7 8">
    <name type="scientific">Rhizophlyctis rosea</name>
    <dbReference type="NCBI Taxonomy" id="64517"/>
    <lineage>
        <taxon>Eukaryota</taxon>
        <taxon>Fungi</taxon>
        <taxon>Fungi incertae sedis</taxon>
        <taxon>Chytridiomycota</taxon>
        <taxon>Chytridiomycota incertae sedis</taxon>
        <taxon>Chytridiomycetes</taxon>
        <taxon>Rhizophlyctidales</taxon>
        <taxon>Rhizophlyctidaceae</taxon>
        <taxon>Rhizophlyctis</taxon>
    </lineage>
</organism>
<reference evidence="7" key="1">
    <citation type="submission" date="2020-05" db="EMBL/GenBank/DDBJ databases">
        <title>Phylogenomic resolution of chytrid fungi.</title>
        <authorList>
            <person name="Stajich J.E."/>
            <person name="Amses K."/>
            <person name="Simmons R."/>
            <person name="Seto K."/>
            <person name="Myers J."/>
            <person name="Bonds A."/>
            <person name="Quandt C.A."/>
            <person name="Barry K."/>
            <person name="Liu P."/>
            <person name="Grigoriev I."/>
            <person name="Longcore J.E."/>
            <person name="James T.Y."/>
        </authorList>
    </citation>
    <scope>NUCLEOTIDE SEQUENCE</scope>
    <source>
        <strain evidence="7">JEL0318</strain>
    </source>
</reference>
<comment type="subcellular location">
    <subcellularLocation>
        <location evidence="1">Nucleus</location>
    </subcellularLocation>
</comment>
<feature type="region of interest" description="Disordered" evidence="6">
    <location>
        <begin position="96"/>
        <end position="115"/>
    </location>
</feature>
<proteinExistence type="inferred from homology"/>
<evidence type="ECO:0000256" key="2">
    <source>
        <dbReference type="ARBA" id="ARBA00007273"/>
    </source>
</evidence>
<dbReference type="EMBL" id="JADGJD010002465">
    <property type="protein sequence ID" value="KAJ3032424.1"/>
    <property type="molecule type" value="Genomic_DNA"/>
</dbReference>
<feature type="non-terminal residue" evidence="7">
    <location>
        <position position="1"/>
    </location>
</feature>
<dbReference type="Proteomes" id="UP001212841">
    <property type="component" value="Unassembled WGS sequence"/>
</dbReference>
<keyword evidence="4" id="KW-0804">Transcription</keyword>
<accession>A0AAD5WWY5</accession>
<evidence type="ECO:0000256" key="3">
    <source>
        <dbReference type="ARBA" id="ARBA00023015"/>
    </source>
</evidence>
<dbReference type="GO" id="GO:2000640">
    <property type="term" value="P:positive regulation of SREBP signaling pathway"/>
    <property type="evidence" value="ECO:0007669"/>
    <property type="project" value="TreeGrafter"/>
</dbReference>
<protein>
    <submittedName>
        <fullName evidence="7">Uncharacterized protein</fullName>
    </submittedName>
</protein>
<evidence type="ECO:0000256" key="4">
    <source>
        <dbReference type="ARBA" id="ARBA00023163"/>
    </source>
</evidence>
<feature type="compositionally biased region" description="Basic and acidic residues" evidence="6">
    <location>
        <begin position="13"/>
        <end position="32"/>
    </location>
</feature>
<evidence type="ECO:0000256" key="1">
    <source>
        <dbReference type="ARBA" id="ARBA00004123"/>
    </source>
</evidence>
<feature type="region of interest" description="Disordered" evidence="6">
    <location>
        <begin position="1"/>
        <end position="32"/>
    </location>
</feature>
<keyword evidence="5" id="KW-0539">Nucleus</keyword>
<dbReference type="AlphaFoldDB" id="A0AAD5WWY5"/>
<evidence type="ECO:0000256" key="6">
    <source>
        <dbReference type="SAM" id="MobiDB-lite"/>
    </source>
</evidence>
<dbReference type="Pfam" id="PF12753">
    <property type="entry name" value="Nro1"/>
    <property type="match status" value="1"/>
</dbReference>
<feature type="compositionally biased region" description="Basic residues" evidence="6">
    <location>
        <begin position="1"/>
        <end position="11"/>
    </location>
</feature>
<evidence type="ECO:0000313" key="7">
    <source>
        <dbReference type="EMBL" id="KAJ3032424.1"/>
    </source>
</evidence>
<dbReference type="InterPro" id="IPR024318">
    <property type="entry name" value="Nro1/ETT1"/>
</dbReference>
<comment type="similarity">
    <text evidence="2">Belongs to the ETT1 family.</text>
</comment>
<name>A0AAD5WWY5_9FUNG</name>
<gene>
    <name evidence="7" type="ORF">HK097_005247</name>
</gene>
<keyword evidence="8" id="KW-1185">Reference proteome</keyword>
<evidence type="ECO:0000313" key="8">
    <source>
        <dbReference type="Proteomes" id="UP001212841"/>
    </source>
</evidence>
<dbReference type="PANTHER" id="PTHR28290">
    <property type="entry name" value="ENHANCER OF TRANSLATION TERMINATION 1"/>
    <property type="match status" value="1"/>
</dbReference>
<sequence length="153" mass="17181">MENKKRPRGLKKATAEAKNKRAKVDEDPDHVDLPEISDEATIAIEGAEDGDEVFELKSMYEIAYAKQAKGDSDEALMLYRGIIHECDKLLRLKNNDLPTTSSLEPTTSPSDPTTPFPPQFYLIYSNALEQLGLLSSPDDLPKYLEAAIERLQW</sequence>
<dbReference type="GO" id="GO:0005634">
    <property type="term" value="C:nucleus"/>
    <property type="evidence" value="ECO:0007669"/>
    <property type="project" value="UniProtKB-SubCell"/>
</dbReference>
<comment type="caution">
    <text evidence="7">The sequence shown here is derived from an EMBL/GenBank/DDBJ whole genome shotgun (WGS) entry which is preliminary data.</text>
</comment>
<evidence type="ECO:0000256" key="5">
    <source>
        <dbReference type="ARBA" id="ARBA00023242"/>
    </source>
</evidence>